<feature type="transmembrane region" description="Helical" evidence="9">
    <location>
        <begin position="241"/>
        <end position="263"/>
    </location>
</feature>
<feature type="chain" id="PRO_5035952021" description="Transmembrane 9 superfamily member" evidence="9">
    <location>
        <begin position="36"/>
        <end position="607"/>
    </location>
</feature>
<feature type="signal peptide" evidence="9">
    <location>
        <begin position="1"/>
        <end position="35"/>
    </location>
</feature>
<feature type="transmembrane region" description="Helical" evidence="9">
    <location>
        <begin position="537"/>
        <end position="557"/>
    </location>
</feature>
<keyword evidence="5 9" id="KW-0732">Signal</keyword>
<reference evidence="10" key="2">
    <citation type="submission" date="2021-01" db="EMBL/GenBank/DDBJ databases">
        <authorList>
            <person name="Corre E."/>
            <person name="Pelletier E."/>
            <person name="Niang G."/>
            <person name="Scheremetjew M."/>
            <person name="Finn R."/>
            <person name="Kale V."/>
            <person name="Holt S."/>
            <person name="Cochrane G."/>
            <person name="Meng A."/>
            <person name="Brown T."/>
            <person name="Cohen L."/>
        </authorList>
    </citation>
    <scope>NUCLEOTIDE SEQUENCE</scope>
    <source>
        <strain evidence="10">CCMP1205</strain>
    </source>
</reference>
<evidence type="ECO:0000256" key="9">
    <source>
        <dbReference type="RuleBase" id="RU363079"/>
    </source>
</evidence>
<dbReference type="GO" id="GO:0072657">
    <property type="term" value="P:protein localization to membrane"/>
    <property type="evidence" value="ECO:0007669"/>
    <property type="project" value="TreeGrafter"/>
</dbReference>
<evidence type="ECO:0000256" key="4">
    <source>
        <dbReference type="ARBA" id="ARBA00022692"/>
    </source>
</evidence>
<evidence type="ECO:0000256" key="3">
    <source>
        <dbReference type="ARBA" id="ARBA00005227"/>
    </source>
</evidence>
<feature type="transmembrane region" description="Helical" evidence="9">
    <location>
        <begin position="459"/>
        <end position="487"/>
    </location>
</feature>
<dbReference type="GO" id="GO:0010008">
    <property type="term" value="C:endosome membrane"/>
    <property type="evidence" value="ECO:0007669"/>
    <property type="project" value="UniProtKB-SubCell"/>
</dbReference>
<dbReference type="Proteomes" id="UP000316726">
    <property type="component" value="Chromosome 14"/>
</dbReference>
<feature type="transmembrane region" description="Helical" evidence="9">
    <location>
        <begin position="499"/>
        <end position="525"/>
    </location>
</feature>
<keyword evidence="7 9" id="KW-1133">Transmembrane helix</keyword>
<feature type="transmembrane region" description="Helical" evidence="9">
    <location>
        <begin position="377"/>
        <end position="398"/>
    </location>
</feature>
<dbReference type="InterPro" id="IPR004240">
    <property type="entry name" value="EMP70"/>
</dbReference>
<evidence type="ECO:0000256" key="5">
    <source>
        <dbReference type="ARBA" id="ARBA00022729"/>
    </source>
</evidence>
<evidence type="ECO:0000256" key="8">
    <source>
        <dbReference type="ARBA" id="ARBA00023136"/>
    </source>
</evidence>
<evidence type="ECO:0000256" key="6">
    <source>
        <dbReference type="ARBA" id="ARBA00022753"/>
    </source>
</evidence>
<dbReference type="OrthoDB" id="1666796at2759"/>
<keyword evidence="6" id="KW-0967">Endosome</keyword>
<keyword evidence="8 9" id="KW-0472">Membrane</keyword>
<dbReference type="SUPFAM" id="SSF103473">
    <property type="entry name" value="MFS general substrate transporter"/>
    <property type="match status" value="1"/>
</dbReference>
<comment type="subcellular location">
    <subcellularLocation>
        <location evidence="1">Endosome membrane</location>
        <topology evidence="1">Multi-pass membrane protein</topology>
    </subcellularLocation>
    <subcellularLocation>
        <location evidence="2">Golgi apparatus membrane</location>
        <topology evidence="2">Multi-pass membrane protein</topology>
    </subcellularLocation>
</comment>
<evidence type="ECO:0000313" key="10">
    <source>
        <dbReference type="EMBL" id="CAD9713505.1"/>
    </source>
</evidence>
<dbReference type="PANTHER" id="PTHR10766">
    <property type="entry name" value="TRANSMEMBRANE 9 SUPERFAMILY PROTEIN"/>
    <property type="match status" value="1"/>
</dbReference>
<evidence type="ECO:0000256" key="7">
    <source>
        <dbReference type="ARBA" id="ARBA00022989"/>
    </source>
</evidence>
<dbReference type="AlphaFoldDB" id="A0A5B8MVU3"/>
<feature type="transmembrane region" description="Helical" evidence="9">
    <location>
        <begin position="569"/>
        <end position="592"/>
    </location>
</feature>
<evidence type="ECO:0000256" key="2">
    <source>
        <dbReference type="ARBA" id="ARBA00004653"/>
    </source>
</evidence>
<organism evidence="11 12">
    <name type="scientific">Chloropicon primus</name>
    <dbReference type="NCBI Taxonomy" id="1764295"/>
    <lineage>
        <taxon>Eukaryota</taxon>
        <taxon>Viridiplantae</taxon>
        <taxon>Chlorophyta</taxon>
        <taxon>Chloropicophyceae</taxon>
        <taxon>Chloropicales</taxon>
        <taxon>Chloropicaceae</taxon>
        <taxon>Chloropicon</taxon>
    </lineage>
</organism>
<proteinExistence type="inferred from homology"/>
<protein>
    <recommendedName>
        <fullName evidence="9">Transmembrane 9 superfamily member</fullName>
    </recommendedName>
</protein>
<dbReference type="EMBL" id="CP031047">
    <property type="protein sequence ID" value="QDZ24673.1"/>
    <property type="molecule type" value="Genomic_DNA"/>
</dbReference>
<dbReference type="EMBL" id="HBHL01003766">
    <property type="protein sequence ID" value="CAD9713505.1"/>
    <property type="molecule type" value="Transcribed_RNA"/>
</dbReference>
<keyword evidence="4 9" id="KW-0812">Transmembrane</keyword>
<evidence type="ECO:0000256" key="1">
    <source>
        <dbReference type="ARBA" id="ARBA00004337"/>
    </source>
</evidence>
<reference evidence="11 12" key="1">
    <citation type="submission" date="2018-07" db="EMBL/GenBank/DDBJ databases">
        <title>The complete nuclear genome of the prasinophyte Chloropicon primus (CCMP1205).</title>
        <authorList>
            <person name="Pombert J.-F."/>
            <person name="Otis C."/>
            <person name="Turmel M."/>
            <person name="Lemieux C."/>
        </authorList>
    </citation>
    <scope>NUCLEOTIDE SEQUENCE [LARGE SCALE GENOMIC DNA]</scope>
    <source>
        <strain evidence="11 12">CCMP1205</strain>
    </source>
</reference>
<evidence type="ECO:0000313" key="12">
    <source>
        <dbReference type="Proteomes" id="UP000316726"/>
    </source>
</evidence>
<keyword evidence="12" id="KW-1185">Reference proteome</keyword>
<dbReference type="Pfam" id="PF02990">
    <property type="entry name" value="EMP70"/>
    <property type="match status" value="1"/>
</dbReference>
<accession>A0A5B8MVU3</accession>
<feature type="transmembrane region" description="Helical" evidence="9">
    <location>
        <begin position="410"/>
        <end position="438"/>
    </location>
</feature>
<dbReference type="GO" id="GO:0000139">
    <property type="term" value="C:Golgi membrane"/>
    <property type="evidence" value="ECO:0007669"/>
    <property type="project" value="UniProtKB-SubCell"/>
</dbReference>
<feature type="transmembrane region" description="Helical" evidence="9">
    <location>
        <begin position="311"/>
        <end position="336"/>
    </location>
</feature>
<name>A0A5B8MVU3_9CHLO</name>
<feature type="transmembrane region" description="Helical" evidence="9">
    <location>
        <begin position="342"/>
        <end position="365"/>
    </location>
</feature>
<dbReference type="PANTHER" id="PTHR10766:SF41">
    <property type="entry name" value="TRANSMEMBRANE 9 SUPERFAMILY MEMBER 3"/>
    <property type="match status" value="1"/>
</dbReference>
<evidence type="ECO:0000313" key="11">
    <source>
        <dbReference type="EMBL" id="QDZ24673.1"/>
    </source>
</evidence>
<dbReference type="InterPro" id="IPR036259">
    <property type="entry name" value="MFS_trans_sf"/>
</dbReference>
<sequence length="607" mass="69898">MEVFRGGVQRRRMVRGGRKHGVSLVLALLFSSLLALSPQAAFGDEQTHKYVAGEEVVLWTNKVGPYNNPQETFNYFTLPFCKAGREQLQRRFGSLGNVLMGNELVKSNLHHFKFLEDMPKTTYCEQALNQRDVEKMEDAIQQNYWFEFFVDDLPIWGFVGKVGEKGQAYIFTHQKFVIGHNGDRLVHVHLTMMEPTPLKVSGEDEKMTFTYEVLYESSTKSFHRRFEQYLDFNFFQHKIHWFSIFNSFMMVIFLVGLVSMILIRTLKKDYARYAKEDELDSLERDVNDEYGWKLVHGDVFRPPRHLMWLSAVYGVGIQFCVQAVVVVVTVICGSLFMEQGAVLNTVIISGALISFVGGYFSGSFYSQNDGKNWIKTMIFSTALFPGFAFTIMFILNTIAWAHNSMVAIPFLYIVMLVVLFFFVTSPLSLAGTIVGRNWNGVPNYPCRIKRIPSPVPYKTWYLTPTAISLLGGLLPFGSIFIEMYFLFTSMWNYKVYYVYGFMLLVFLIMLIVTACVSVVATYFLLNAENYHWHWTSFLSSASTGIYVFLYSIHFYVFKTKMTGLYQASFYYGYTLIFCFALSLMCGAVGYLSSGMFVRTIYRNIKCD</sequence>
<gene>
    <name evidence="11" type="ORF">A3770_14p71910</name>
    <name evidence="10" type="ORF">CPRI1469_LOCUS2357</name>
</gene>
<comment type="similarity">
    <text evidence="3 9">Belongs to the nonaspanin (TM9SF) (TC 9.A.2) family.</text>
</comment>